<dbReference type="InterPro" id="IPR000073">
    <property type="entry name" value="AB_hydrolase_1"/>
</dbReference>
<feature type="domain" description="AB hydrolase-1" evidence="1">
    <location>
        <begin position="30"/>
        <end position="310"/>
    </location>
</feature>
<dbReference type="GO" id="GO:0016020">
    <property type="term" value="C:membrane"/>
    <property type="evidence" value="ECO:0007669"/>
    <property type="project" value="TreeGrafter"/>
</dbReference>
<evidence type="ECO:0000313" key="3">
    <source>
        <dbReference type="Proteomes" id="UP000316270"/>
    </source>
</evidence>
<dbReference type="Pfam" id="PF00561">
    <property type="entry name" value="Abhydrolase_1"/>
    <property type="match status" value="1"/>
</dbReference>
<sequence length="336" mass="37889">MDTLTRKTFTTSRDLTYTYYYHAGTNPALPTLLLQHGFPDDHNLWAPVLPYLLELSNSIIAPDLLGYGGTSKPTDPQKYDSKGMTTDLIEIIDHEKIQNIVSIGHDWGAFLAGRMWLWHPDRVVAVIILNVAYSPPSMEPFNLAKVNDLMEKFTGLPRFSYWEPFISDYGAKLLEDNLETVYTGIYGGGNAMEDLLCHKGALERSIREGKPMPVKAYAESPALKEEWISRFRRDGFTGPLNWYKAQAANHHYNVEKDIPKDRFPITVPVLFIGASKDPVCLTQNIYMGQQAGVLPDLKVEEVDSGHWQTLEVPEKTGPAMKKWLSEKEGVLGKAKM</sequence>
<accession>A0A517KWQ3</accession>
<dbReference type="AlphaFoldDB" id="A0A517KWQ3"/>
<gene>
    <name evidence="2" type="ORF">FKW77_007156</name>
</gene>
<dbReference type="STRING" id="50376.A0A517KWQ3"/>
<proteinExistence type="predicted"/>
<dbReference type="Proteomes" id="UP000316270">
    <property type="component" value="Chromosome 1"/>
</dbReference>
<dbReference type="GO" id="GO:0047372">
    <property type="term" value="F:monoacylglycerol lipase activity"/>
    <property type="evidence" value="ECO:0007669"/>
    <property type="project" value="TreeGrafter"/>
</dbReference>
<name>A0A517KWQ3_9PEZI</name>
<dbReference type="PRINTS" id="PR00412">
    <property type="entry name" value="EPOXHYDRLASE"/>
</dbReference>
<reference evidence="2 3" key="1">
    <citation type="submission" date="2019-07" db="EMBL/GenBank/DDBJ databases">
        <title>Finished genome of Venturia effusa.</title>
        <authorList>
            <person name="Young C.A."/>
            <person name="Cox M.P."/>
            <person name="Ganley A.R.D."/>
            <person name="David W.J."/>
        </authorList>
    </citation>
    <scope>NUCLEOTIDE SEQUENCE [LARGE SCALE GENOMIC DNA]</scope>
    <source>
        <strain evidence="3">albino</strain>
    </source>
</reference>
<dbReference type="Gene3D" id="3.40.50.1820">
    <property type="entry name" value="alpha/beta hydrolase"/>
    <property type="match status" value="1"/>
</dbReference>
<keyword evidence="3" id="KW-1185">Reference proteome</keyword>
<dbReference type="OrthoDB" id="284184at2759"/>
<evidence type="ECO:0000259" key="1">
    <source>
        <dbReference type="Pfam" id="PF00561"/>
    </source>
</evidence>
<dbReference type="PANTHER" id="PTHR43798:SF33">
    <property type="entry name" value="HYDROLASE, PUTATIVE (AFU_ORTHOLOGUE AFUA_2G14860)-RELATED"/>
    <property type="match status" value="1"/>
</dbReference>
<evidence type="ECO:0000313" key="2">
    <source>
        <dbReference type="EMBL" id="QDS67816.1"/>
    </source>
</evidence>
<dbReference type="EMBL" id="CP042185">
    <property type="protein sequence ID" value="QDS67816.1"/>
    <property type="molecule type" value="Genomic_DNA"/>
</dbReference>
<dbReference type="InterPro" id="IPR000639">
    <property type="entry name" value="Epox_hydrolase-like"/>
</dbReference>
<dbReference type="PANTHER" id="PTHR43798">
    <property type="entry name" value="MONOACYLGLYCEROL LIPASE"/>
    <property type="match status" value="1"/>
</dbReference>
<dbReference type="InterPro" id="IPR029058">
    <property type="entry name" value="AB_hydrolase_fold"/>
</dbReference>
<dbReference type="InterPro" id="IPR050266">
    <property type="entry name" value="AB_hydrolase_sf"/>
</dbReference>
<dbReference type="GO" id="GO:0046464">
    <property type="term" value="P:acylglycerol catabolic process"/>
    <property type="evidence" value="ECO:0007669"/>
    <property type="project" value="TreeGrafter"/>
</dbReference>
<protein>
    <recommendedName>
        <fullName evidence="1">AB hydrolase-1 domain-containing protein</fullName>
    </recommendedName>
</protein>
<organism evidence="2 3">
    <name type="scientific">Venturia effusa</name>
    <dbReference type="NCBI Taxonomy" id="50376"/>
    <lineage>
        <taxon>Eukaryota</taxon>
        <taxon>Fungi</taxon>
        <taxon>Dikarya</taxon>
        <taxon>Ascomycota</taxon>
        <taxon>Pezizomycotina</taxon>
        <taxon>Dothideomycetes</taxon>
        <taxon>Pleosporomycetidae</taxon>
        <taxon>Venturiales</taxon>
        <taxon>Venturiaceae</taxon>
        <taxon>Venturia</taxon>
    </lineage>
</organism>
<dbReference type="SUPFAM" id="SSF53474">
    <property type="entry name" value="alpha/beta-Hydrolases"/>
    <property type="match status" value="1"/>
</dbReference>